<evidence type="ECO:0000313" key="2">
    <source>
        <dbReference type="EMBL" id="MBU3029962.1"/>
    </source>
</evidence>
<proteinExistence type="predicted"/>
<organism evidence="2 3">
    <name type="scientific">Paracoccus marinaquae</name>
    <dbReference type="NCBI Taxonomy" id="2841926"/>
    <lineage>
        <taxon>Bacteria</taxon>
        <taxon>Pseudomonadati</taxon>
        <taxon>Pseudomonadota</taxon>
        <taxon>Alphaproteobacteria</taxon>
        <taxon>Rhodobacterales</taxon>
        <taxon>Paracoccaceae</taxon>
        <taxon>Paracoccus</taxon>
    </lineage>
</organism>
<evidence type="ECO:0000256" key="1">
    <source>
        <dbReference type="SAM" id="SignalP"/>
    </source>
</evidence>
<dbReference type="Proteomes" id="UP001166191">
    <property type="component" value="Unassembled WGS sequence"/>
</dbReference>
<protein>
    <recommendedName>
        <fullName evidence="4">Lipoprotein</fullName>
    </recommendedName>
</protein>
<name>A0ABS6AJ89_9RHOB</name>
<dbReference type="RefSeq" id="WP_216032641.1">
    <property type="nucleotide sequence ID" value="NZ_JAHKNG010000009.1"/>
</dbReference>
<gene>
    <name evidence="2" type="ORF">KNW02_07505</name>
</gene>
<dbReference type="EMBL" id="JAHKNG010000009">
    <property type="protein sequence ID" value="MBU3029962.1"/>
    <property type="molecule type" value="Genomic_DNA"/>
</dbReference>
<comment type="caution">
    <text evidence="2">The sequence shown here is derived from an EMBL/GenBank/DDBJ whole genome shotgun (WGS) entry which is preliminary data.</text>
</comment>
<feature type="chain" id="PRO_5045796376" description="Lipoprotein" evidence="1">
    <location>
        <begin position="22"/>
        <end position="106"/>
    </location>
</feature>
<keyword evidence="1" id="KW-0732">Signal</keyword>
<evidence type="ECO:0000313" key="3">
    <source>
        <dbReference type="Proteomes" id="UP001166191"/>
    </source>
</evidence>
<evidence type="ECO:0008006" key="4">
    <source>
        <dbReference type="Google" id="ProtNLM"/>
    </source>
</evidence>
<feature type="signal peptide" evidence="1">
    <location>
        <begin position="1"/>
        <end position="21"/>
    </location>
</feature>
<reference evidence="2" key="1">
    <citation type="submission" date="2021-06" db="EMBL/GenBank/DDBJ databases">
        <title>Paracoccus bacterium XHP0099 sp. nov., isolated from the surface waters of the Yellow Sea.</title>
        <authorList>
            <person name="Xue H."/>
            <person name="Zhang D."/>
        </authorList>
    </citation>
    <scope>NUCLEOTIDE SEQUENCE</scope>
    <source>
        <strain evidence="2">XHP0099</strain>
    </source>
</reference>
<sequence length="106" mass="11177">MRAQAALLTVIPLLAALAACAPVTVEQAEASCQRDAERSAYPRGELSVGVMGGSGGASVRTRGEIELGVSTNPSGRDPSDEFNRCVLRRSGEMPTRSLYDLPGWRG</sequence>
<keyword evidence="3" id="KW-1185">Reference proteome</keyword>
<dbReference type="PROSITE" id="PS51257">
    <property type="entry name" value="PROKAR_LIPOPROTEIN"/>
    <property type="match status" value="1"/>
</dbReference>
<accession>A0ABS6AJ89</accession>